<evidence type="ECO:0000313" key="1">
    <source>
        <dbReference type="EMBL" id="ASW88514.1"/>
    </source>
</evidence>
<dbReference type="EMBL" id="AP022584">
    <property type="protein sequence ID" value="BBY12933.1"/>
    <property type="molecule type" value="Genomic_DNA"/>
</dbReference>
<sequence>MIDKAMLNSAARRHSVRLHNLMPVEADPADWAEQQQLVPLPDDEYPHVGGDRRVLIAASSGLEVD</sequence>
<dbReference type="EMBL" id="CP023147">
    <property type="protein sequence ID" value="ASW88514.1"/>
    <property type="molecule type" value="Genomic_DNA"/>
</dbReference>
<gene>
    <name evidence="1" type="ORF">CKJ54_00375</name>
    <name evidence="2" type="ORF">MMARJ_36730</name>
</gene>
<evidence type="ECO:0000313" key="2">
    <source>
        <dbReference type="EMBL" id="BBY12933.1"/>
    </source>
</evidence>
<organism evidence="1 3">
    <name type="scientific">Mycobacterium marseillense</name>
    <dbReference type="NCBI Taxonomy" id="701042"/>
    <lineage>
        <taxon>Bacteria</taxon>
        <taxon>Bacillati</taxon>
        <taxon>Actinomycetota</taxon>
        <taxon>Actinomycetes</taxon>
        <taxon>Mycobacteriales</taxon>
        <taxon>Mycobacteriaceae</taxon>
        <taxon>Mycobacterium</taxon>
        <taxon>Mycobacterium avium complex (MAC)</taxon>
    </lineage>
</organism>
<reference evidence="2" key="3">
    <citation type="submission" date="2020-02" db="EMBL/GenBank/DDBJ databases">
        <authorList>
            <person name="Matsumoto Y."/>
            <person name="Motooka D."/>
            <person name="Nakamura S."/>
        </authorList>
    </citation>
    <scope>NUCLEOTIDE SEQUENCE</scope>
    <source>
        <strain evidence="2">JCM 17324</strain>
    </source>
</reference>
<evidence type="ECO:0000313" key="3">
    <source>
        <dbReference type="Proteomes" id="UP000216246"/>
    </source>
</evidence>
<dbReference type="AlphaFoldDB" id="A0AAC9VP76"/>
<dbReference type="Proteomes" id="UP000216246">
    <property type="component" value="Chromosome"/>
</dbReference>
<dbReference type="KEGG" id="mmal:CKJ54_00375"/>
<dbReference type="RefSeq" id="WP_067170754.1">
    <property type="nucleotide sequence ID" value="NZ_AP022584.1"/>
</dbReference>
<keyword evidence="4" id="KW-1185">Reference proteome</keyword>
<protein>
    <submittedName>
        <fullName evidence="1">Uncharacterized protein</fullName>
    </submittedName>
</protein>
<reference evidence="2 4" key="2">
    <citation type="journal article" date="2019" name="Emerg. Microbes Infect.">
        <title>Comprehensive subspecies identification of 175 nontuberculous mycobacteria species based on 7547 genomic profiles.</title>
        <authorList>
            <person name="Matsumoto Y."/>
            <person name="Kinjo T."/>
            <person name="Motooka D."/>
            <person name="Nabeya D."/>
            <person name="Jung N."/>
            <person name="Uechi K."/>
            <person name="Horii T."/>
            <person name="Iida T."/>
            <person name="Fujita J."/>
            <person name="Nakamura S."/>
        </authorList>
    </citation>
    <scope>NUCLEOTIDE SEQUENCE [LARGE SCALE GENOMIC DNA]</scope>
    <source>
        <strain evidence="2 4">JCM 17324</strain>
    </source>
</reference>
<proteinExistence type="predicted"/>
<evidence type="ECO:0000313" key="4">
    <source>
        <dbReference type="Proteomes" id="UP000466831"/>
    </source>
</evidence>
<name>A0AAC9VP76_9MYCO</name>
<dbReference type="Proteomes" id="UP000466831">
    <property type="component" value="Chromosome"/>
</dbReference>
<reference evidence="1 3" key="1">
    <citation type="submission" date="2017-08" db="EMBL/GenBank/DDBJ databases">
        <title>Phylogentic analysis of Mycobacterium avium complex whole genomes.</title>
        <authorList>
            <person name="Caverly L.J."/>
            <person name="Spilker T."/>
            <person name="LiPuma J."/>
        </authorList>
    </citation>
    <scope>NUCLEOTIDE SEQUENCE [LARGE SCALE GENOMIC DNA]</scope>
    <source>
        <strain evidence="1 3">FLAC0026</strain>
    </source>
</reference>
<accession>A0AAC9VP76</accession>